<dbReference type="RefSeq" id="WP_349659786.1">
    <property type="nucleotide sequence ID" value="NZ_JBEGDG010000007.1"/>
</dbReference>
<sequence>MSNEKSLLDLAKDIQRVKELTQDKSLKEIFTYNTLNASEELNRMTNDIIRYNVSKENIIVSLRQVADHLNSQYSEHIDKFNNN</sequence>
<keyword evidence="2" id="KW-1185">Reference proteome</keyword>
<reference evidence="1 2" key="1">
    <citation type="submission" date="2024-06" db="EMBL/GenBank/DDBJ databases">
        <title>Lysinibacillus zambalefons sp. nov., a Novel Firmicute Isolated from the Poon Bato Zambales Hyperalkaline Spring.</title>
        <authorList>
            <person name="Aja J.A."/>
            <person name="Lazaro J.E.H."/>
            <person name="Llorin L.D."/>
            <person name="Lim K.R."/>
            <person name="Teodosio J."/>
            <person name="Dalisay D.S."/>
        </authorList>
    </citation>
    <scope>NUCLEOTIDE SEQUENCE [LARGE SCALE GENOMIC DNA]</scope>
    <source>
        <strain evidence="1 2">M3</strain>
    </source>
</reference>
<dbReference type="Proteomes" id="UP001478862">
    <property type="component" value="Unassembled WGS sequence"/>
</dbReference>
<protein>
    <submittedName>
        <fullName evidence="1">Uncharacterized protein</fullName>
    </submittedName>
</protein>
<evidence type="ECO:0000313" key="2">
    <source>
        <dbReference type="Proteomes" id="UP001478862"/>
    </source>
</evidence>
<dbReference type="EMBL" id="JBEGDG010000007">
    <property type="protein sequence ID" value="MEQ6355157.1"/>
    <property type="molecule type" value="Genomic_DNA"/>
</dbReference>
<proteinExistence type="predicted"/>
<organism evidence="1 2">
    <name type="scientific">Lysinibacillus zambalensis</name>
    <dbReference type="NCBI Taxonomy" id="3160866"/>
    <lineage>
        <taxon>Bacteria</taxon>
        <taxon>Bacillati</taxon>
        <taxon>Bacillota</taxon>
        <taxon>Bacilli</taxon>
        <taxon>Bacillales</taxon>
        <taxon>Bacillaceae</taxon>
        <taxon>Lysinibacillus</taxon>
    </lineage>
</organism>
<name>A0ABV1MRM3_9BACI</name>
<accession>A0ABV1MRM3</accession>
<comment type="caution">
    <text evidence="1">The sequence shown here is derived from an EMBL/GenBank/DDBJ whole genome shotgun (WGS) entry which is preliminary data.</text>
</comment>
<gene>
    <name evidence="1" type="ORF">ABNX05_11060</name>
</gene>
<evidence type="ECO:0000313" key="1">
    <source>
        <dbReference type="EMBL" id="MEQ6355157.1"/>
    </source>
</evidence>